<gene>
    <name evidence="4" type="ORF">C8A05DRAFT_31551</name>
</gene>
<dbReference type="Pfam" id="PF12796">
    <property type="entry name" value="Ank_2"/>
    <property type="match status" value="1"/>
</dbReference>
<dbReference type="InterPro" id="IPR050776">
    <property type="entry name" value="Ank_Repeat/CDKN_Inhibitor"/>
</dbReference>
<dbReference type="SUPFAM" id="SSF48403">
    <property type="entry name" value="Ankyrin repeat"/>
    <property type="match status" value="1"/>
</dbReference>
<name>A0AAN6MPE9_9PEZI</name>
<dbReference type="SMART" id="SM00248">
    <property type="entry name" value="ANK"/>
    <property type="match status" value="3"/>
</dbReference>
<dbReference type="InterPro" id="IPR002110">
    <property type="entry name" value="Ankyrin_rpt"/>
</dbReference>
<evidence type="ECO:0000256" key="2">
    <source>
        <dbReference type="ARBA" id="ARBA00023043"/>
    </source>
</evidence>
<keyword evidence="5" id="KW-1185">Reference proteome</keyword>
<evidence type="ECO:0000256" key="3">
    <source>
        <dbReference type="PROSITE-ProRule" id="PRU00023"/>
    </source>
</evidence>
<evidence type="ECO:0000313" key="5">
    <source>
        <dbReference type="Proteomes" id="UP001303889"/>
    </source>
</evidence>
<dbReference type="PANTHER" id="PTHR24201">
    <property type="entry name" value="ANK_REP_REGION DOMAIN-CONTAINING PROTEIN"/>
    <property type="match status" value="1"/>
</dbReference>
<evidence type="ECO:0008006" key="6">
    <source>
        <dbReference type="Google" id="ProtNLM"/>
    </source>
</evidence>
<dbReference type="PROSITE" id="PS50297">
    <property type="entry name" value="ANK_REP_REGION"/>
    <property type="match status" value="1"/>
</dbReference>
<evidence type="ECO:0000313" key="4">
    <source>
        <dbReference type="EMBL" id="KAK3904675.1"/>
    </source>
</evidence>
<comment type="caution">
    <text evidence="4">The sequence shown here is derived from an EMBL/GenBank/DDBJ whole genome shotgun (WGS) entry which is preliminary data.</text>
</comment>
<proteinExistence type="predicted"/>
<keyword evidence="1" id="KW-0677">Repeat</keyword>
<sequence>MLLAGCDINATNDLYWHSPPVLAAAWRKRLSTMEFLLSSEVKPDLSITNEFGDTTLTIAANQGPPGMLFKHRYQHKVADILIQAEADFSGGSTFTYSAQPPLLVAAEQDSMECVRVLLAYGADPNVECSSVTTLYEADRPDIVQLLLNHDPKPVLDTVPIDQLNHANQAQ</sequence>
<reference evidence="4" key="1">
    <citation type="journal article" date="2023" name="Mol. Phylogenet. Evol.">
        <title>Genome-scale phylogeny and comparative genomics of the fungal order Sordariales.</title>
        <authorList>
            <person name="Hensen N."/>
            <person name="Bonometti L."/>
            <person name="Westerberg I."/>
            <person name="Brannstrom I.O."/>
            <person name="Guillou S."/>
            <person name="Cros-Aarteil S."/>
            <person name="Calhoun S."/>
            <person name="Haridas S."/>
            <person name="Kuo A."/>
            <person name="Mondo S."/>
            <person name="Pangilinan J."/>
            <person name="Riley R."/>
            <person name="LaButti K."/>
            <person name="Andreopoulos B."/>
            <person name="Lipzen A."/>
            <person name="Chen C."/>
            <person name="Yan M."/>
            <person name="Daum C."/>
            <person name="Ng V."/>
            <person name="Clum A."/>
            <person name="Steindorff A."/>
            <person name="Ohm R.A."/>
            <person name="Martin F."/>
            <person name="Silar P."/>
            <person name="Natvig D.O."/>
            <person name="Lalanne C."/>
            <person name="Gautier V."/>
            <person name="Ament-Velasquez S.L."/>
            <person name="Kruys A."/>
            <person name="Hutchinson M.I."/>
            <person name="Powell A.J."/>
            <person name="Barry K."/>
            <person name="Miller A.N."/>
            <person name="Grigoriev I.V."/>
            <person name="Debuchy R."/>
            <person name="Gladieux P."/>
            <person name="Hiltunen Thoren M."/>
            <person name="Johannesson H."/>
        </authorList>
    </citation>
    <scope>NUCLEOTIDE SEQUENCE</scope>
    <source>
        <strain evidence="4">CBS 103.79</strain>
    </source>
</reference>
<organism evidence="4 5">
    <name type="scientific">Staphylotrichum tortipilum</name>
    <dbReference type="NCBI Taxonomy" id="2831512"/>
    <lineage>
        <taxon>Eukaryota</taxon>
        <taxon>Fungi</taxon>
        <taxon>Dikarya</taxon>
        <taxon>Ascomycota</taxon>
        <taxon>Pezizomycotina</taxon>
        <taxon>Sordariomycetes</taxon>
        <taxon>Sordariomycetidae</taxon>
        <taxon>Sordariales</taxon>
        <taxon>Chaetomiaceae</taxon>
        <taxon>Staphylotrichum</taxon>
    </lineage>
</organism>
<evidence type="ECO:0000256" key="1">
    <source>
        <dbReference type="ARBA" id="ARBA00022737"/>
    </source>
</evidence>
<dbReference type="EMBL" id="MU855388">
    <property type="protein sequence ID" value="KAK3904675.1"/>
    <property type="molecule type" value="Genomic_DNA"/>
</dbReference>
<dbReference type="InterPro" id="IPR036770">
    <property type="entry name" value="Ankyrin_rpt-contain_sf"/>
</dbReference>
<feature type="repeat" description="ANK" evidence="3">
    <location>
        <begin position="97"/>
        <end position="129"/>
    </location>
</feature>
<protein>
    <recommendedName>
        <fullName evidence="6">Ankyrin repeat domain-containing protein</fullName>
    </recommendedName>
</protein>
<keyword evidence="2 3" id="KW-0040">ANK repeat</keyword>
<reference evidence="4" key="2">
    <citation type="submission" date="2023-05" db="EMBL/GenBank/DDBJ databases">
        <authorList>
            <consortium name="Lawrence Berkeley National Laboratory"/>
            <person name="Steindorff A."/>
            <person name="Hensen N."/>
            <person name="Bonometti L."/>
            <person name="Westerberg I."/>
            <person name="Brannstrom I.O."/>
            <person name="Guillou S."/>
            <person name="Cros-Aarteil S."/>
            <person name="Calhoun S."/>
            <person name="Haridas S."/>
            <person name="Kuo A."/>
            <person name="Mondo S."/>
            <person name="Pangilinan J."/>
            <person name="Riley R."/>
            <person name="Labutti K."/>
            <person name="Andreopoulos B."/>
            <person name="Lipzen A."/>
            <person name="Chen C."/>
            <person name="Yanf M."/>
            <person name="Daum C."/>
            <person name="Ng V."/>
            <person name="Clum A."/>
            <person name="Ohm R."/>
            <person name="Martin F."/>
            <person name="Silar P."/>
            <person name="Natvig D."/>
            <person name="Lalanne C."/>
            <person name="Gautier V."/>
            <person name="Ament-Velasquez S.L."/>
            <person name="Kruys A."/>
            <person name="Hutchinson M.I."/>
            <person name="Powell A.J."/>
            <person name="Barry K."/>
            <person name="Miller A.N."/>
            <person name="Grigoriev I.V."/>
            <person name="Debuchy R."/>
            <person name="Gladieux P."/>
            <person name="Thoren M.H."/>
            <person name="Johannesson H."/>
        </authorList>
    </citation>
    <scope>NUCLEOTIDE SEQUENCE</scope>
    <source>
        <strain evidence="4">CBS 103.79</strain>
    </source>
</reference>
<dbReference type="Gene3D" id="1.25.40.20">
    <property type="entry name" value="Ankyrin repeat-containing domain"/>
    <property type="match status" value="1"/>
</dbReference>
<dbReference type="PROSITE" id="PS50088">
    <property type="entry name" value="ANK_REPEAT"/>
    <property type="match status" value="1"/>
</dbReference>
<accession>A0AAN6MPE9</accession>
<dbReference type="Proteomes" id="UP001303889">
    <property type="component" value="Unassembled WGS sequence"/>
</dbReference>
<dbReference type="AlphaFoldDB" id="A0AAN6MPE9"/>